<protein>
    <recommendedName>
        <fullName evidence="7">Copper radical oxidase</fullName>
    </recommendedName>
</protein>
<keyword evidence="6" id="KW-1185">Reference proteome</keyword>
<sequence>MVDIFALPDGKVLVIASNQTIIYDIEKDEETILPDIPNGVHVTNPFDGTATLLPLHPPDYTPEILVCGGSNSSDVAPPSELSSQDPASDQCSRITITPEGIKRGWEVERMLEARTLNEMILMPNGKVLIINGAQTGYAAFNAVQDLIGFADADHPAFTPSVYTPDARLGHRISNVGMPTTDIARVYHSSVTLTPNGNILIAGSNPNNGIVNDTIFHSEFRVEYLNPPYINVARPRLSNVPKRLNFNQEITVDVAIPPGLNKQASSIQVALMDLGFSSHAFHSSSRLVFMTASLSSNGRRLTIKTPPNNRIYPPGPAYIFLTVDDVTSAGVRVMVCRKLDRLTRFRHVWLHTFDRTRHILPRNLDPRDWSMVELERLVARAEILEQKWSGSGGVISPPRCGFRSINPNPHSLRAVALLGSYIICVDNPRHNLSTYRWIPKGLPLSDSNVVLEYEVPIRTRAFPQRHEEHSDYHKTYLDHALATFYVISIPGFEGTSEKALIAEVKIDRLHSRPHLANCAPILINPERKRIYSLEVKAGFVFVHFVNANPGDSVDLNILNLQTQDVSLYRLVSPIDLPQNALTTNGLPIRKFCVSETHIFWAISTSSASYFYAFSRPSSKEGPSKDSGRITLHATSHTTFSDLPFVDCHRIPMSTMLSSFITIDFKAGPVGTMGIHFFSCTQDGWMFKAESAIVPRPISGFRSILGVSEYSAEAEYVIGALTGPIPDEQFEGVSERPGGFQMLRVRKSKSQDNPHLSLMKMDLHPWVSEQDYVPGYSPHAYMLDFDPFRGTALVAVVDRHGYNELAIRDPS</sequence>
<dbReference type="InterPro" id="IPR015202">
    <property type="entry name" value="GO-like_E_set"/>
</dbReference>
<dbReference type="AlphaFoldDB" id="A0AAD5YJQ2"/>
<evidence type="ECO:0000256" key="2">
    <source>
        <dbReference type="SAM" id="MobiDB-lite"/>
    </source>
</evidence>
<evidence type="ECO:0000313" key="5">
    <source>
        <dbReference type="EMBL" id="KAJ3555692.1"/>
    </source>
</evidence>
<proteinExistence type="predicted"/>
<evidence type="ECO:0000256" key="1">
    <source>
        <dbReference type="ARBA" id="ARBA00022729"/>
    </source>
</evidence>
<accession>A0AAD5YJQ2</accession>
<dbReference type="Gene3D" id="2.60.40.10">
    <property type="entry name" value="Immunoglobulins"/>
    <property type="match status" value="1"/>
</dbReference>
<organism evidence="5 6">
    <name type="scientific">Leucocoprinus birnbaumii</name>
    <dbReference type="NCBI Taxonomy" id="56174"/>
    <lineage>
        <taxon>Eukaryota</taxon>
        <taxon>Fungi</taxon>
        <taxon>Dikarya</taxon>
        <taxon>Basidiomycota</taxon>
        <taxon>Agaricomycotina</taxon>
        <taxon>Agaricomycetes</taxon>
        <taxon>Agaricomycetidae</taxon>
        <taxon>Agaricales</taxon>
        <taxon>Agaricineae</taxon>
        <taxon>Agaricaceae</taxon>
        <taxon>Leucocoprinus</taxon>
    </lineage>
</organism>
<dbReference type="Pfam" id="PF09118">
    <property type="entry name" value="GO-like_E_set"/>
    <property type="match status" value="1"/>
</dbReference>
<evidence type="ECO:0008006" key="7">
    <source>
        <dbReference type="Google" id="ProtNLM"/>
    </source>
</evidence>
<reference evidence="5" key="1">
    <citation type="submission" date="2022-07" db="EMBL/GenBank/DDBJ databases">
        <title>Genome Sequence of Leucocoprinus birnbaumii.</title>
        <authorList>
            <person name="Buettner E."/>
        </authorList>
    </citation>
    <scope>NUCLEOTIDE SEQUENCE</scope>
    <source>
        <strain evidence="5">VT141</strain>
    </source>
</reference>
<dbReference type="SUPFAM" id="SSF50965">
    <property type="entry name" value="Galactose oxidase, central domain"/>
    <property type="match status" value="1"/>
</dbReference>
<dbReference type="Gene3D" id="2.130.10.80">
    <property type="entry name" value="Galactose oxidase/kelch, beta-propeller"/>
    <property type="match status" value="1"/>
</dbReference>
<feature type="domain" description="Galactose oxidase-like Early set" evidence="4">
    <location>
        <begin position="233"/>
        <end position="334"/>
    </location>
</feature>
<dbReference type="InterPro" id="IPR009880">
    <property type="entry name" value="Glyoxal_oxidase_N"/>
</dbReference>
<keyword evidence="1" id="KW-0732">Signal</keyword>
<dbReference type="InterPro" id="IPR037293">
    <property type="entry name" value="Gal_Oxidase_central_sf"/>
</dbReference>
<evidence type="ECO:0000259" key="4">
    <source>
        <dbReference type="Pfam" id="PF09118"/>
    </source>
</evidence>
<gene>
    <name evidence="5" type="ORF">NP233_g12148</name>
</gene>
<dbReference type="SUPFAM" id="SSF81296">
    <property type="entry name" value="E set domains"/>
    <property type="match status" value="1"/>
</dbReference>
<dbReference type="PANTHER" id="PTHR32208">
    <property type="entry name" value="SECRETED PROTEIN-RELATED"/>
    <property type="match status" value="1"/>
</dbReference>
<dbReference type="Proteomes" id="UP001213000">
    <property type="component" value="Unassembled WGS sequence"/>
</dbReference>
<dbReference type="InterPro" id="IPR013783">
    <property type="entry name" value="Ig-like_fold"/>
</dbReference>
<dbReference type="Pfam" id="PF07250">
    <property type="entry name" value="Glyoxal_oxid_N"/>
    <property type="match status" value="1"/>
</dbReference>
<dbReference type="InterPro" id="IPR011043">
    <property type="entry name" value="Gal_Oxase/kelch_b-propeller"/>
</dbReference>
<dbReference type="InterPro" id="IPR014756">
    <property type="entry name" value="Ig_E-set"/>
</dbReference>
<dbReference type="PANTHER" id="PTHR32208:SF96">
    <property type="entry name" value="GLYOXAL OXIDASE"/>
    <property type="match status" value="1"/>
</dbReference>
<feature type="region of interest" description="Disordered" evidence="2">
    <location>
        <begin position="69"/>
        <end position="91"/>
    </location>
</feature>
<feature type="domain" description="Glyoxal oxidase N-terminal" evidence="3">
    <location>
        <begin position="5"/>
        <end position="228"/>
    </location>
</feature>
<evidence type="ECO:0000259" key="3">
    <source>
        <dbReference type="Pfam" id="PF07250"/>
    </source>
</evidence>
<name>A0AAD5YJQ2_9AGAR</name>
<comment type="caution">
    <text evidence="5">The sequence shown here is derived from an EMBL/GenBank/DDBJ whole genome shotgun (WGS) entry which is preliminary data.</text>
</comment>
<dbReference type="EMBL" id="JANIEX010001654">
    <property type="protein sequence ID" value="KAJ3555692.1"/>
    <property type="molecule type" value="Genomic_DNA"/>
</dbReference>
<evidence type="ECO:0000313" key="6">
    <source>
        <dbReference type="Proteomes" id="UP001213000"/>
    </source>
</evidence>